<evidence type="ECO:0000259" key="8">
    <source>
        <dbReference type="Pfam" id="PF12719"/>
    </source>
</evidence>
<keyword evidence="6" id="KW-0131">Cell cycle</keyword>
<organism evidence="9 10">
    <name type="scientific">Ilex paraguariensis</name>
    <name type="common">yerba mate</name>
    <dbReference type="NCBI Taxonomy" id="185542"/>
    <lineage>
        <taxon>Eukaryota</taxon>
        <taxon>Viridiplantae</taxon>
        <taxon>Streptophyta</taxon>
        <taxon>Embryophyta</taxon>
        <taxon>Tracheophyta</taxon>
        <taxon>Spermatophyta</taxon>
        <taxon>Magnoliopsida</taxon>
        <taxon>eudicotyledons</taxon>
        <taxon>Gunneridae</taxon>
        <taxon>Pentapetalae</taxon>
        <taxon>asterids</taxon>
        <taxon>campanulids</taxon>
        <taxon>Aquifoliales</taxon>
        <taxon>Aquifoliaceae</taxon>
        <taxon>Ilex</taxon>
    </lineage>
</organism>
<proteinExistence type="predicted"/>
<dbReference type="InterPro" id="IPR016024">
    <property type="entry name" value="ARM-type_fold"/>
</dbReference>
<gene>
    <name evidence="9" type="ORF">ILEXP_LOCUS37681</name>
</gene>
<keyword evidence="10" id="KW-1185">Reference proteome</keyword>
<protein>
    <recommendedName>
        <fullName evidence="8">Nuclear condensin complex subunit 3 C-terminal domain-containing protein</fullName>
    </recommendedName>
</protein>
<feature type="region of interest" description="Disordered" evidence="7">
    <location>
        <begin position="642"/>
        <end position="742"/>
    </location>
</feature>
<feature type="compositionally biased region" description="Low complexity" evidence="7">
    <location>
        <begin position="697"/>
        <end position="711"/>
    </location>
</feature>
<dbReference type="Pfam" id="PF12719">
    <property type="entry name" value="Cnd3"/>
    <property type="match status" value="1"/>
</dbReference>
<dbReference type="GO" id="GO:0051301">
    <property type="term" value="P:cell division"/>
    <property type="evidence" value="ECO:0007669"/>
    <property type="project" value="UniProtKB-KW"/>
</dbReference>
<sequence length="742" mass="82158">MKGGIHRQVYGAFRAKLSIAGPDHQSYNYIFDNMIYKKTVSVGALTPVATAALRQDLSHLSKYLKFLTRGQQAKGSDAAMTMGTEAAVYAAEASDKNDILERVLPASVSEYVELVKAHIIAGPNHRFASRQLLLLGSMLDFSDSTNRKVAGEFVKELLHMPIDHELDDGGNEVVIGDGINLLGDKDWANAVSGLTMKVHAASGEFEEVVLGVLEELARPCRERTADCTQWMHCLAVTGLLLVNTKSFRWMHGKAIEPAEILQSLLLPGAKHAHLDVQRAATRCLGLFGLLERKPSEELVKQLRLSFIKGPSPISIMACKALLDIGMWHGPQEVDKTMKQDLSSQLRDHTVAFCPVNLCDTKEDFNIELLDLLCAGFERHDWGESVEADENESVQAVLGEGFAKILLLSESYPSVPASSHPLLLAKLISLYFCSENKELRRLKQCLSVFFEHYPSLSLNHKKCLSKAFVPVMHTMWPGINGNAAGSTVMVSNLRKRAVQASRFMLQMMQAPLYANVSENLDGTVDPSLDFESGEEGLAIRIAAEMAGFHTKKTTAEKSYLSVLSRILVLLHFRSSEQGAIKLLRRLLNRVAESVLAEKELLKELKQMADRLKALDRHPDQELLPDQANLILERLQLDLDFPVEESTEMPPTPAPRSTRPNRARRRVRRDEEISSDEEISPASVASTNPTVMSTRSQRASKTAAMTKMTASKSIRINDEAEEDVEEEGSEVTSEDDSDASDQSL</sequence>
<dbReference type="GO" id="GO:0005694">
    <property type="term" value="C:chromosome"/>
    <property type="evidence" value="ECO:0007669"/>
    <property type="project" value="UniProtKB-SubCell"/>
</dbReference>
<dbReference type="Proteomes" id="UP001642360">
    <property type="component" value="Unassembled WGS sequence"/>
</dbReference>
<dbReference type="EMBL" id="CAUOFW020005057">
    <property type="protein sequence ID" value="CAK9168302.1"/>
    <property type="molecule type" value="Genomic_DNA"/>
</dbReference>
<reference evidence="9 10" key="1">
    <citation type="submission" date="2024-02" db="EMBL/GenBank/DDBJ databases">
        <authorList>
            <person name="Vignale AGUSTIN F."/>
            <person name="Sosa J E."/>
            <person name="Modenutti C."/>
        </authorList>
    </citation>
    <scope>NUCLEOTIDE SEQUENCE [LARGE SCALE GENOMIC DNA]</scope>
</reference>
<dbReference type="PANTHER" id="PTHR14418:SF5">
    <property type="entry name" value="CONDENSIN COMPLEX SUBUNIT 3"/>
    <property type="match status" value="1"/>
</dbReference>
<comment type="caution">
    <text evidence="9">The sequence shown here is derived from an EMBL/GenBank/DDBJ whole genome shotgun (WGS) entry which is preliminary data.</text>
</comment>
<evidence type="ECO:0000256" key="2">
    <source>
        <dbReference type="ARBA" id="ARBA00022454"/>
    </source>
</evidence>
<accession>A0ABC8TFT5</accession>
<evidence type="ECO:0000256" key="6">
    <source>
        <dbReference type="ARBA" id="ARBA00023306"/>
    </source>
</evidence>
<keyword evidence="3" id="KW-0132">Cell division</keyword>
<dbReference type="InterPro" id="IPR025977">
    <property type="entry name" value="Cnd3_C"/>
</dbReference>
<dbReference type="InterPro" id="IPR027165">
    <property type="entry name" value="CND3"/>
</dbReference>
<evidence type="ECO:0000256" key="5">
    <source>
        <dbReference type="ARBA" id="ARBA00023067"/>
    </source>
</evidence>
<dbReference type="SUPFAM" id="SSF48371">
    <property type="entry name" value="ARM repeat"/>
    <property type="match status" value="1"/>
</dbReference>
<evidence type="ECO:0000256" key="1">
    <source>
        <dbReference type="ARBA" id="ARBA00004286"/>
    </source>
</evidence>
<dbReference type="AlphaFoldDB" id="A0ABC8TFT5"/>
<evidence type="ECO:0000313" key="10">
    <source>
        <dbReference type="Proteomes" id="UP001642360"/>
    </source>
</evidence>
<feature type="compositionally biased region" description="Acidic residues" evidence="7">
    <location>
        <begin position="717"/>
        <end position="742"/>
    </location>
</feature>
<evidence type="ECO:0000256" key="4">
    <source>
        <dbReference type="ARBA" id="ARBA00022776"/>
    </source>
</evidence>
<comment type="subcellular location">
    <subcellularLocation>
        <location evidence="1">Chromosome</location>
    </subcellularLocation>
</comment>
<keyword evidence="4" id="KW-0498">Mitosis</keyword>
<keyword evidence="5" id="KW-0226">DNA condensation</keyword>
<keyword evidence="2" id="KW-0158">Chromosome</keyword>
<dbReference type="PANTHER" id="PTHR14418">
    <property type="entry name" value="CONDENSIN COMPLEX SUBUNIT 3-RELATED"/>
    <property type="match status" value="1"/>
</dbReference>
<evidence type="ECO:0000256" key="7">
    <source>
        <dbReference type="SAM" id="MobiDB-lite"/>
    </source>
</evidence>
<name>A0ABC8TFT5_9AQUA</name>
<evidence type="ECO:0000256" key="3">
    <source>
        <dbReference type="ARBA" id="ARBA00022618"/>
    </source>
</evidence>
<feature type="compositionally biased region" description="Polar residues" evidence="7">
    <location>
        <begin position="681"/>
        <end position="695"/>
    </location>
</feature>
<dbReference type="GO" id="GO:0030261">
    <property type="term" value="P:chromosome condensation"/>
    <property type="evidence" value="ECO:0007669"/>
    <property type="project" value="UniProtKB-KW"/>
</dbReference>
<evidence type="ECO:0000313" key="9">
    <source>
        <dbReference type="EMBL" id="CAK9168302.1"/>
    </source>
</evidence>
<feature type="domain" description="Nuclear condensin complex subunit 3 C-terminal" evidence="8">
    <location>
        <begin position="232"/>
        <end position="571"/>
    </location>
</feature>